<proteinExistence type="predicted"/>
<dbReference type="AlphaFoldDB" id="A0AAD7DV01"/>
<protein>
    <submittedName>
        <fullName evidence="2">Uncharacterized protein</fullName>
    </submittedName>
</protein>
<keyword evidence="3" id="KW-1185">Reference proteome</keyword>
<organism evidence="2 3">
    <name type="scientific">Mycena rosella</name>
    <name type="common">Pink bonnet</name>
    <name type="synonym">Agaricus rosellus</name>
    <dbReference type="NCBI Taxonomy" id="1033263"/>
    <lineage>
        <taxon>Eukaryota</taxon>
        <taxon>Fungi</taxon>
        <taxon>Dikarya</taxon>
        <taxon>Basidiomycota</taxon>
        <taxon>Agaricomycotina</taxon>
        <taxon>Agaricomycetes</taxon>
        <taxon>Agaricomycetidae</taxon>
        <taxon>Agaricales</taxon>
        <taxon>Marasmiineae</taxon>
        <taxon>Mycenaceae</taxon>
        <taxon>Mycena</taxon>
    </lineage>
</organism>
<feature type="region of interest" description="Disordered" evidence="1">
    <location>
        <begin position="71"/>
        <end position="95"/>
    </location>
</feature>
<reference evidence="2" key="1">
    <citation type="submission" date="2023-03" db="EMBL/GenBank/DDBJ databases">
        <title>Massive genome expansion in bonnet fungi (Mycena s.s.) driven by repeated elements and novel gene families across ecological guilds.</title>
        <authorList>
            <consortium name="Lawrence Berkeley National Laboratory"/>
            <person name="Harder C.B."/>
            <person name="Miyauchi S."/>
            <person name="Viragh M."/>
            <person name="Kuo A."/>
            <person name="Thoen E."/>
            <person name="Andreopoulos B."/>
            <person name="Lu D."/>
            <person name="Skrede I."/>
            <person name="Drula E."/>
            <person name="Henrissat B."/>
            <person name="Morin E."/>
            <person name="Kohler A."/>
            <person name="Barry K."/>
            <person name="LaButti K."/>
            <person name="Morin E."/>
            <person name="Salamov A."/>
            <person name="Lipzen A."/>
            <person name="Mereny Z."/>
            <person name="Hegedus B."/>
            <person name="Baldrian P."/>
            <person name="Stursova M."/>
            <person name="Weitz H."/>
            <person name="Taylor A."/>
            <person name="Grigoriev I.V."/>
            <person name="Nagy L.G."/>
            <person name="Martin F."/>
            <person name="Kauserud H."/>
        </authorList>
    </citation>
    <scope>NUCLEOTIDE SEQUENCE</scope>
    <source>
        <strain evidence="2">CBHHK067</strain>
    </source>
</reference>
<feature type="region of interest" description="Disordered" evidence="1">
    <location>
        <begin position="1"/>
        <end position="20"/>
    </location>
</feature>
<evidence type="ECO:0000256" key="1">
    <source>
        <dbReference type="SAM" id="MobiDB-lite"/>
    </source>
</evidence>
<gene>
    <name evidence="2" type="ORF">B0H17DRAFT_1196734</name>
</gene>
<name>A0AAD7DV01_MYCRO</name>
<evidence type="ECO:0000313" key="3">
    <source>
        <dbReference type="Proteomes" id="UP001221757"/>
    </source>
</evidence>
<dbReference type="Proteomes" id="UP001221757">
    <property type="component" value="Unassembled WGS sequence"/>
</dbReference>
<comment type="caution">
    <text evidence="2">The sequence shown here is derived from an EMBL/GenBank/DDBJ whole genome shotgun (WGS) entry which is preliminary data.</text>
</comment>
<accession>A0AAD7DV01</accession>
<dbReference type="EMBL" id="JARKIE010000025">
    <property type="protein sequence ID" value="KAJ7698633.1"/>
    <property type="molecule type" value="Genomic_DNA"/>
</dbReference>
<sequence>MFSEQPPQTHWVEKEGRPVSATVQPNSTRVIATMLEMLEEIGLIQQPTIRTTQETATSDIQAANRILGFLPIPPSTPYPQNNAGRRGGEGRAPHSSQLLPKVHLRPAPRSASASVICSTALAPSLCAPAFTTPCRGLATPARALVDPPEPSHAMRAGTPVNPRAVVCVRLAGGLLQPPSTVPKPPGCVLTTVPSSVQRRRAGYRLPGLRSPSVPAFGSAPVITSSATLRFWRRDDADCYTSMYDCPAADCTTSPHATPYPNTRRVGVYG</sequence>
<evidence type="ECO:0000313" key="2">
    <source>
        <dbReference type="EMBL" id="KAJ7698633.1"/>
    </source>
</evidence>